<dbReference type="SMART" id="SM00198">
    <property type="entry name" value="SCP"/>
    <property type="match status" value="1"/>
</dbReference>
<gene>
    <name evidence="3" type="ORF">NP493_275g03005</name>
</gene>
<comment type="caution">
    <text evidence="3">The sequence shown here is derived from an EMBL/GenBank/DDBJ whole genome shotgun (WGS) entry which is preliminary data.</text>
</comment>
<reference evidence="3" key="1">
    <citation type="journal article" date="2023" name="Mol. Biol. Evol.">
        <title>Third-Generation Sequencing Reveals the Adaptive Role of the Epigenome in Three Deep-Sea Polychaetes.</title>
        <authorList>
            <person name="Perez M."/>
            <person name="Aroh O."/>
            <person name="Sun Y."/>
            <person name="Lan Y."/>
            <person name="Juniper S.K."/>
            <person name="Young C.R."/>
            <person name="Angers B."/>
            <person name="Qian P.Y."/>
        </authorList>
    </citation>
    <scope>NUCLEOTIDE SEQUENCE</scope>
    <source>
        <strain evidence="3">R07B-5</strain>
    </source>
</reference>
<dbReference type="Gene3D" id="3.40.33.10">
    <property type="entry name" value="CAP"/>
    <property type="match status" value="1"/>
</dbReference>
<dbReference type="Proteomes" id="UP001209878">
    <property type="component" value="Unassembled WGS sequence"/>
</dbReference>
<accession>A0AAD9UCB0</accession>
<protein>
    <recommendedName>
        <fullName evidence="2">SCP domain-containing protein</fullName>
    </recommendedName>
</protein>
<evidence type="ECO:0000256" key="1">
    <source>
        <dbReference type="SAM" id="SignalP"/>
    </source>
</evidence>
<proteinExistence type="predicted"/>
<dbReference type="EMBL" id="JAODUO010000275">
    <property type="protein sequence ID" value="KAK2184247.1"/>
    <property type="molecule type" value="Genomic_DNA"/>
</dbReference>
<dbReference type="Pfam" id="PF00188">
    <property type="entry name" value="CAP"/>
    <property type="match status" value="1"/>
</dbReference>
<keyword evidence="1" id="KW-0732">Signal</keyword>
<dbReference type="InterPro" id="IPR035940">
    <property type="entry name" value="CAP_sf"/>
</dbReference>
<evidence type="ECO:0000259" key="2">
    <source>
        <dbReference type="SMART" id="SM00198"/>
    </source>
</evidence>
<feature type="chain" id="PRO_5041903698" description="SCP domain-containing protein" evidence="1">
    <location>
        <begin position="18"/>
        <end position="133"/>
    </location>
</feature>
<feature type="signal peptide" evidence="1">
    <location>
        <begin position="1"/>
        <end position="17"/>
    </location>
</feature>
<name>A0AAD9UCB0_RIDPI</name>
<dbReference type="AlphaFoldDB" id="A0AAD9UCB0"/>
<evidence type="ECO:0000313" key="4">
    <source>
        <dbReference type="Proteomes" id="UP001209878"/>
    </source>
</evidence>
<feature type="domain" description="SCP" evidence="2">
    <location>
        <begin position="63"/>
        <end position="133"/>
    </location>
</feature>
<organism evidence="3 4">
    <name type="scientific">Ridgeia piscesae</name>
    <name type="common">Tubeworm</name>
    <dbReference type="NCBI Taxonomy" id="27915"/>
    <lineage>
        <taxon>Eukaryota</taxon>
        <taxon>Metazoa</taxon>
        <taxon>Spiralia</taxon>
        <taxon>Lophotrochozoa</taxon>
        <taxon>Annelida</taxon>
        <taxon>Polychaeta</taxon>
        <taxon>Sedentaria</taxon>
        <taxon>Canalipalpata</taxon>
        <taxon>Sabellida</taxon>
        <taxon>Siboglinidae</taxon>
        <taxon>Ridgeia</taxon>
    </lineage>
</organism>
<evidence type="ECO:0000313" key="3">
    <source>
        <dbReference type="EMBL" id="KAK2184247.1"/>
    </source>
</evidence>
<keyword evidence="4" id="KW-1185">Reference proteome</keyword>
<sequence length="133" mass="15497">MHTTLLVTVTLACQAFGAYVDVNLENLHEYRSVSDPLANATNLLNRHRRTRVRDTSKHGVTAAERLIILNEHNSYRRKVRPPASNMHYMRWNWKLAVLAQKWADGCKWKHGHPERDKKEFPRLGQNLWVGTSK</sequence>
<dbReference type="SUPFAM" id="SSF55797">
    <property type="entry name" value="PR-1-like"/>
    <property type="match status" value="1"/>
</dbReference>
<dbReference type="InterPro" id="IPR014044">
    <property type="entry name" value="CAP_dom"/>
</dbReference>